<keyword evidence="3" id="KW-1185">Reference proteome</keyword>
<evidence type="ECO:0000313" key="3">
    <source>
        <dbReference type="Proteomes" id="UP001164929"/>
    </source>
</evidence>
<reference evidence="1 3" key="1">
    <citation type="journal article" date="2023" name="Mol. Ecol. Resour.">
        <title>Chromosome-level genome assembly of a triploid poplar Populus alba 'Berolinensis'.</title>
        <authorList>
            <person name="Chen S."/>
            <person name="Yu Y."/>
            <person name="Wang X."/>
            <person name="Wang S."/>
            <person name="Zhang T."/>
            <person name="Zhou Y."/>
            <person name="He R."/>
            <person name="Meng N."/>
            <person name="Wang Y."/>
            <person name="Liu W."/>
            <person name="Liu Z."/>
            <person name="Liu J."/>
            <person name="Guo Q."/>
            <person name="Huang H."/>
            <person name="Sederoff R.R."/>
            <person name="Wang G."/>
            <person name="Qu G."/>
            <person name="Chen S."/>
        </authorList>
    </citation>
    <scope>NUCLEOTIDE SEQUENCE [LARGE SCALE GENOMIC DNA]</scope>
    <source>
        <strain evidence="1">SC-2020</strain>
    </source>
</reference>
<protein>
    <submittedName>
        <fullName evidence="1">Uncharacterized protein</fullName>
    </submittedName>
</protein>
<proteinExistence type="predicted"/>
<dbReference type="EMBL" id="JAQIZT010000018">
    <property type="protein sequence ID" value="KAJ6958756.1"/>
    <property type="molecule type" value="Genomic_DNA"/>
</dbReference>
<comment type="caution">
    <text evidence="1">The sequence shown here is derived from an EMBL/GenBank/DDBJ whole genome shotgun (WGS) entry which is preliminary data.</text>
</comment>
<accession>A0AAD6LDP7</accession>
<dbReference type="Proteomes" id="UP001164929">
    <property type="component" value="Chromosome 18"/>
</dbReference>
<name>A0AAD6LDP7_9ROSI</name>
<evidence type="ECO:0000313" key="2">
    <source>
        <dbReference type="EMBL" id="KAJ6958776.1"/>
    </source>
</evidence>
<dbReference type="EMBL" id="JAQIZT010000018">
    <property type="protein sequence ID" value="KAJ6958776.1"/>
    <property type="molecule type" value="Genomic_DNA"/>
</dbReference>
<gene>
    <name evidence="1" type="ORF">NC653_040405</name>
    <name evidence="2" type="ORF">NC653_040412</name>
</gene>
<dbReference type="AlphaFoldDB" id="A0AAD6LDP7"/>
<evidence type="ECO:0000313" key="1">
    <source>
        <dbReference type="EMBL" id="KAJ6958756.1"/>
    </source>
</evidence>
<organism evidence="1 3">
    <name type="scientific">Populus alba x Populus x berolinensis</name>
    <dbReference type="NCBI Taxonomy" id="444605"/>
    <lineage>
        <taxon>Eukaryota</taxon>
        <taxon>Viridiplantae</taxon>
        <taxon>Streptophyta</taxon>
        <taxon>Embryophyta</taxon>
        <taxon>Tracheophyta</taxon>
        <taxon>Spermatophyta</taxon>
        <taxon>Magnoliopsida</taxon>
        <taxon>eudicotyledons</taxon>
        <taxon>Gunneridae</taxon>
        <taxon>Pentapetalae</taxon>
        <taxon>rosids</taxon>
        <taxon>fabids</taxon>
        <taxon>Malpighiales</taxon>
        <taxon>Salicaceae</taxon>
        <taxon>Saliceae</taxon>
        <taxon>Populus</taxon>
    </lineage>
</organism>
<sequence length="155" mass="17943">MLGFLLRLICLEIFPIQSMLFSPMAHPLLNRFYMSHSLVSVNYVMSWGIMLLHAAKALCQSTRKGLKTFMKVLVVHLQTWWQMRNNNRIVRAFMLTLLLIPCPLKQPFLKSGDTRPLGINKLNLLHLPSLNKPQNLLFVLNIVRICLSYRLKGNI</sequence>